<dbReference type="InterPro" id="IPR002104">
    <property type="entry name" value="Integrase_catalytic"/>
</dbReference>
<protein>
    <submittedName>
        <fullName evidence="6">Integrase arm-type DNA-binding domain-containing protein</fullName>
    </submittedName>
</protein>
<accession>A0ABR6RSU7</accession>
<reference evidence="6 7" key="1">
    <citation type="submission" date="2020-04" db="EMBL/GenBank/DDBJ databases">
        <title>The draft genome of Kluyvera sichuanensis strain SCKS090646.</title>
        <authorList>
            <person name="Wei L."/>
            <person name="Liu L."/>
            <person name="Feng Y."/>
            <person name="Zong Z."/>
        </authorList>
    </citation>
    <scope>NUCLEOTIDE SEQUENCE [LARGE SCALE GENOMIC DNA]</scope>
    <source>
        <strain evidence="6 7">090646</strain>
    </source>
</reference>
<evidence type="ECO:0000256" key="3">
    <source>
        <dbReference type="ARBA" id="ARBA00023125"/>
    </source>
</evidence>
<dbReference type="Proteomes" id="UP000607331">
    <property type="component" value="Unassembled WGS sequence"/>
</dbReference>
<dbReference type="RefSeq" id="WP_185667899.1">
    <property type="nucleotide sequence ID" value="NZ_JABBJF010000007.1"/>
</dbReference>
<dbReference type="SUPFAM" id="SSF56349">
    <property type="entry name" value="DNA breaking-rejoining enzymes"/>
    <property type="match status" value="1"/>
</dbReference>
<comment type="similarity">
    <text evidence="1">Belongs to the 'phage' integrase family.</text>
</comment>
<dbReference type="GO" id="GO:0003677">
    <property type="term" value="F:DNA binding"/>
    <property type="evidence" value="ECO:0007669"/>
    <property type="project" value="UniProtKB-KW"/>
</dbReference>
<keyword evidence="7" id="KW-1185">Reference proteome</keyword>
<dbReference type="Pfam" id="PF00589">
    <property type="entry name" value="Phage_integrase"/>
    <property type="match status" value="1"/>
</dbReference>
<dbReference type="PANTHER" id="PTHR30629:SF2">
    <property type="entry name" value="PROPHAGE INTEGRASE INTS-RELATED"/>
    <property type="match status" value="1"/>
</dbReference>
<dbReference type="InterPro" id="IPR010998">
    <property type="entry name" value="Integrase_recombinase_N"/>
</dbReference>
<dbReference type="CDD" id="cd00801">
    <property type="entry name" value="INT_P4_C"/>
    <property type="match status" value="1"/>
</dbReference>
<dbReference type="InterPro" id="IPR011010">
    <property type="entry name" value="DNA_brk_join_enz"/>
</dbReference>
<evidence type="ECO:0000256" key="1">
    <source>
        <dbReference type="ARBA" id="ARBA00008857"/>
    </source>
</evidence>
<keyword evidence="3 6" id="KW-0238">DNA-binding</keyword>
<dbReference type="Pfam" id="PF13356">
    <property type="entry name" value="Arm-DNA-bind_3"/>
    <property type="match status" value="1"/>
</dbReference>
<dbReference type="EMBL" id="JABBJF010000007">
    <property type="protein sequence ID" value="MBC1186198.1"/>
    <property type="molecule type" value="Genomic_DNA"/>
</dbReference>
<dbReference type="Gene3D" id="1.10.150.130">
    <property type="match status" value="1"/>
</dbReference>
<dbReference type="InterPro" id="IPR025166">
    <property type="entry name" value="Integrase_DNA_bind_dom"/>
</dbReference>
<keyword evidence="2" id="KW-0229">DNA integration</keyword>
<evidence type="ECO:0000259" key="5">
    <source>
        <dbReference type="PROSITE" id="PS51898"/>
    </source>
</evidence>
<sequence>MATHLTDTAIRGLKPKSTSYYEWSNSGQRGAGRLGVKVQPSGSKVFYFRYYVDKGKKEKFIQLGIWPEMKLVTANELAKKYGAWLIEGKEPQQELEQQRLAEQHIMQLHRSQGSFEELVHGYVNKMKLDNKRTWADVLKRLEKECYSIIPREMKAKDVTSSQVKEILAGIIQRDAVVHANRIRSYLMAAFNYGLKADNDPMNISVGITFGLQINPVSVIPKQSAAEKVGDIWLTLEELRFVIEQFAQATNVGPLMQHLIRFCVYAGGQRPFEMIASQWSAIDWQQKTLLVIADVSKNKREHLIPLTESALQELASVKELTKESHSPYIFPLSTNGERPVRTDSLARSIMYFRAFNPEFKVFTARDLRRTCKTLMGEAGISKEIRDRIQNHALNDVSSKHYDRYDYLSEKRRALEIWEDRVNSYQRQQEHNVVNLFGRR</sequence>
<evidence type="ECO:0000313" key="7">
    <source>
        <dbReference type="Proteomes" id="UP000607331"/>
    </source>
</evidence>
<dbReference type="InterPro" id="IPR013762">
    <property type="entry name" value="Integrase-like_cat_sf"/>
</dbReference>
<gene>
    <name evidence="6" type="ORF">HII27_10765</name>
</gene>
<keyword evidence="4" id="KW-0233">DNA recombination</keyword>
<proteinExistence type="inferred from homology"/>
<dbReference type="Gene3D" id="3.30.160.390">
    <property type="entry name" value="Integrase, DNA-binding domain"/>
    <property type="match status" value="1"/>
</dbReference>
<dbReference type="Gene3D" id="1.10.443.10">
    <property type="entry name" value="Intergrase catalytic core"/>
    <property type="match status" value="1"/>
</dbReference>
<name>A0ABR6RSU7_9ENTR</name>
<comment type="caution">
    <text evidence="6">The sequence shown here is derived from an EMBL/GenBank/DDBJ whole genome shotgun (WGS) entry which is preliminary data.</text>
</comment>
<evidence type="ECO:0000256" key="2">
    <source>
        <dbReference type="ARBA" id="ARBA00022908"/>
    </source>
</evidence>
<evidence type="ECO:0000256" key="4">
    <source>
        <dbReference type="ARBA" id="ARBA00023172"/>
    </source>
</evidence>
<dbReference type="InterPro" id="IPR050808">
    <property type="entry name" value="Phage_Integrase"/>
</dbReference>
<dbReference type="InterPro" id="IPR038488">
    <property type="entry name" value="Integrase_DNA-bd_sf"/>
</dbReference>
<dbReference type="PANTHER" id="PTHR30629">
    <property type="entry name" value="PROPHAGE INTEGRASE"/>
    <property type="match status" value="1"/>
</dbReference>
<organism evidence="6 7">
    <name type="scientific">Kluyvera sichuanensis</name>
    <dbReference type="NCBI Taxonomy" id="2725494"/>
    <lineage>
        <taxon>Bacteria</taxon>
        <taxon>Pseudomonadati</taxon>
        <taxon>Pseudomonadota</taxon>
        <taxon>Gammaproteobacteria</taxon>
        <taxon>Enterobacterales</taxon>
        <taxon>Enterobacteriaceae</taxon>
        <taxon>Kluyvera</taxon>
    </lineage>
</organism>
<dbReference type="PROSITE" id="PS51898">
    <property type="entry name" value="TYR_RECOMBINASE"/>
    <property type="match status" value="1"/>
</dbReference>
<feature type="domain" description="Tyr recombinase" evidence="5">
    <location>
        <begin position="228"/>
        <end position="414"/>
    </location>
</feature>
<evidence type="ECO:0000313" key="6">
    <source>
        <dbReference type="EMBL" id="MBC1186198.1"/>
    </source>
</evidence>